<dbReference type="InterPro" id="IPR051582">
    <property type="entry name" value="LRR_extensin-like_regulator"/>
</dbReference>
<evidence type="ECO:0000256" key="2">
    <source>
        <dbReference type="ARBA" id="ARBA00022525"/>
    </source>
</evidence>
<dbReference type="Pfam" id="PF00560">
    <property type="entry name" value="LRR_1"/>
    <property type="match status" value="2"/>
</dbReference>
<name>A0A8N4IAG0_ELAGV</name>
<protein>
    <submittedName>
        <fullName evidence="8">Uncharacterized protein At4g06744-like</fullName>
    </submittedName>
</protein>
<dbReference type="SUPFAM" id="SSF101447">
    <property type="entry name" value="Formin homology 2 domain (FH2 domain)"/>
    <property type="match status" value="1"/>
</dbReference>
<evidence type="ECO:0000256" key="5">
    <source>
        <dbReference type="SAM" id="MobiDB-lite"/>
    </source>
</evidence>
<reference evidence="8" key="1">
    <citation type="submission" date="2025-08" db="UniProtKB">
        <authorList>
            <consortium name="RefSeq"/>
        </authorList>
    </citation>
    <scope>IDENTIFICATION</scope>
</reference>
<evidence type="ECO:0000256" key="6">
    <source>
        <dbReference type="SAM" id="SignalP"/>
    </source>
</evidence>
<evidence type="ECO:0000256" key="4">
    <source>
        <dbReference type="ARBA" id="ARBA00022737"/>
    </source>
</evidence>
<gene>
    <name evidence="8" type="primary">LOC105049579</name>
</gene>
<feature type="compositionally biased region" description="Pro residues" evidence="5">
    <location>
        <begin position="66"/>
        <end position="87"/>
    </location>
</feature>
<organism evidence="7 8">
    <name type="scientific">Elaeis guineensis var. tenera</name>
    <name type="common">Oil palm</name>
    <dbReference type="NCBI Taxonomy" id="51953"/>
    <lineage>
        <taxon>Eukaryota</taxon>
        <taxon>Viridiplantae</taxon>
        <taxon>Streptophyta</taxon>
        <taxon>Embryophyta</taxon>
        <taxon>Tracheophyta</taxon>
        <taxon>Spermatophyta</taxon>
        <taxon>Magnoliopsida</taxon>
        <taxon>Liliopsida</taxon>
        <taxon>Arecaceae</taxon>
        <taxon>Arecoideae</taxon>
        <taxon>Cocoseae</taxon>
        <taxon>Elaeidinae</taxon>
        <taxon>Elaeis</taxon>
    </lineage>
</organism>
<evidence type="ECO:0000256" key="3">
    <source>
        <dbReference type="ARBA" id="ARBA00022729"/>
    </source>
</evidence>
<keyword evidence="4" id="KW-0677">Repeat</keyword>
<feature type="chain" id="PRO_5035453950" evidence="6">
    <location>
        <begin position="35"/>
        <end position="470"/>
    </location>
</feature>
<dbReference type="GO" id="GO:0005576">
    <property type="term" value="C:extracellular region"/>
    <property type="evidence" value="ECO:0007669"/>
    <property type="project" value="UniProtKB-SubCell"/>
</dbReference>
<sequence length="470" mass="51964">MGGEGGRSSSGGYLLMQFLIFFTSLLLLLPSVLCFSNTTTFPTLTHSNTREAMEIGIGIGIGGGSTPPPESEPNSPPPPPPPPPPPGLQFVNELQRQAYKVIQRFKKTITCDPMRISRTWNGAKVCKYKGFYCETPPNRKNTPTIASVDFNIFHLCAPTVDNFINKLPDVALFHANSNNFSGTVPDLTGLQFLYELDVSNNNQTGFFPTNVLPLLNLTFLDLRFNHFLGTVPPDVFDIKLDVLFLNNNNFSERLPDNLGRTTAAYLTLANNHFTGPIPRSIGRASNTLLEVLFLNNELSGCLPYEVGLLKKATVFDAGTNHITGPIPLSFGCLKKVEQLNLAQNFLYGEVPDVVCRLADVGHLANLSLSSNYFTWLGTSCWRLLERGILDVRKNCIRGLPDQRSPAECFWFLKQPKYCPYFPHIPCRLPWKDGGAVHSAAAMLPAVGGGRDKAPASRYTTYTALHNRRRP</sequence>
<evidence type="ECO:0000256" key="1">
    <source>
        <dbReference type="ARBA" id="ARBA00004613"/>
    </source>
</evidence>
<keyword evidence="2" id="KW-0964">Secreted</keyword>
<feature type="signal peptide" evidence="6">
    <location>
        <begin position="1"/>
        <end position="34"/>
    </location>
</feature>
<dbReference type="SUPFAM" id="SSF52058">
    <property type="entry name" value="L domain-like"/>
    <property type="match status" value="1"/>
</dbReference>
<dbReference type="RefSeq" id="XP_029122172.1">
    <property type="nucleotide sequence ID" value="XM_029266339.1"/>
</dbReference>
<feature type="region of interest" description="Disordered" evidence="5">
    <location>
        <begin position="57"/>
        <end position="87"/>
    </location>
</feature>
<dbReference type="Proteomes" id="UP000504607">
    <property type="component" value="Chromosome 8"/>
</dbReference>
<dbReference type="Gene3D" id="3.80.10.10">
    <property type="entry name" value="Ribonuclease Inhibitor"/>
    <property type="match status" value="1"/>
</dbReference>
<evidence type="ECO:0000313" key="8">
    <source>
        <dbReference type="RefSeq" id="XP_029122172.1"/>
    </source>
</evidence>
<comment type="subcellular location">
    <subcellularLocation>
        <location evidence="1">Secreted</location>
    </subcellularLocation>
</comment>
<dbReference type="OrthoDB" id="676979at2759"/>
<dbReference type="PANTHER" id="PTHR32093:SF128">
    <property type="entry name" value="LEUCINE-RICH REPEAT-CONTAINING N-TERMINAL PLANT-TYPE DOMAIN-CONTAINING PROTEIN"/>
    <property type="match status" value="1"/>
</dbReference>
<keyword evidence="3 6" id="KW-0732">Signal</keyword>
<accession>A0A8N4IAG0</accession>
<keyword evidence="7" id="KW-1185">Reference proteome</keyword>
<dbReference type="AlphaFoldDB" id="A0A8N4IAG0"/>
<evidence type="ECO:0000313" key="7">
    <source>
        <dbReference type="Proteomes" id="UP000504607"/>
    </source>
</evidence>
<dbReference type="PANTHER" id="PTHR32093">
    <property type="entry name" value="LEUCINE-RICH REPEAT EXTENSIN-LIKE PROTEIN 3-RELATED"/>
    <property type="match status" value="1"/>
</dbReference>
<dbReference type="InterPro" id="IPR001611">
    <property type="entry name" value="Leu-rich_rpt"/>
</dbReference>
<dbReference type="InterPro" id="IPR032675">
    <property type="entry name" value="LRR_dom_sf"/>
</dbReference>
<proteinExistence type="predicted"/>